<evidence type="ECO:0000259" key="1">
    <source>
        <dbReference type="PROSITE" id="PS50278"/>
    </source>
</evidence>
<feature type="domain" description="Platelet-derived growth factor (PDGF) family profile" evidence="1">
    <location>
        <begin position="39"/>
        <end position="109"/>
    </location>
</feature>
<dbReference type="Pfam" id="PF00341">
    <property type="entry name" value="PDGF"/>
    <property type="match status" value="1"/>
</dbReference>
<keyword evidence="3" id="KW-1185">Reference proteome</keyword>
<dbReference type="VEuPathDB" id="VectorBase:HLOH_047675"/>
<evidence type="ECO:0000313" key="3">
    <source>
        <dbReference type="Proteomes" id="UP000821853"/>
    </source>
</evidence>
<dbReference type="AlphaFoldDB" id="A0A9J6FKC4"/>
<sequence length="112" mass="12425">MTPARESCPTQRMGPTRVSPSCVPTLKVGARPSLPTQKFVPHCTILHRCAPDTGCCAAEEQHCQVKSVQEVPLPFFVLHLAADGSPARYEPTTLLFENHTECECRLRNEPIR</sequence>
<dbReference type="Gene3D" id="2.10.90.10">
    <property type="entry name" value="Cystine-knot cytokines"/>
    <property type="match status" value="1"/>
</dbReference>
<dbReference type="PANTHER" id="PTHR21719">
    <property type="entry name" value="FI06402P-RELATED"/>
    <property type="match status" value="1"/>
</dbReference>
<evidence type="ECO:0000313" key="2">
    <source>
        <dbReference type="EMBL" id="KAH9362849.1"/>
    </source>
</evidence>
<dbReference type="InterPro" id="IPR000072">
    <property type="entry name" value="PDGF/VEGF_dom"/>
</dbReference>
<dbReference type="SUPFAM" id="SSF57501">
    <property type="entry name" value="Cystine-knot cytokines"/>
    <property type="match status" value="1"/>
</dbReference>
<dbReference type="Proteomes" id="UP000821853">
    <property type="component" value="Chromosome 1"/>
</dbReference>
<accession>A0A9J6FKC4</accession>
<dbReference type="GO" id="GO:0016020">
    <property type="term" value="C:membrane"/>
    <property type="evidence" value="ECO:0007669"/>
    <property type="project" value="InterPro"/>
</dbReference>
<proteinExistence type="predicted"/>
<dbReference type="EMBL" id="JABSTR010000001">
    <property type="protein sequence ID" value="KAH9362849.1"/>
    <property type="molecule type" value="Genomic_DNA"/>
</dbReference>
<dbReference type="PANTHER" id="PTHR21719:SF1">
    <property type="entry name" value="FI06402P-RELATED"/>
    <property type="match status" value="1"/>
</dbReference>
<name>A0A9J6FKC4_HAELO</name>
<comment type="caution">
    <text evidence="2">The sequence shown here is derived from an EMBL/GenBank/DDBJ whole genome shotgun (WGS) entry which is preliminary data.</text>
</comment>
<dbReference type="GO" id="GO:0035099">
    <property type="term" value="P:hemocyte migration"/>
    <property type="evidence" value="ECO:0007669"/>
    <property type="project" value="TreeGrafter"/>
</dbReference>
<reference evidence="2 3" key="1">
    <citation type="journal article" date="2020" name="Cell">
        <title>Large-Scale Comparative Analyses of Tick Genomes Elucidate Their Genetic Diversity and Vector Capacities.</title>
        <authorList>
            <consortium name="Tick Genome and Microbiome Consortium (TIGMIC)"/>
            <person name="Jia N."/>
            <person name="Wang J."/>
            <person name="Shi W."/>
            <person name="Du L."/>
            <person name="Sun Y."/>
            <person name="Zhan W."/>
            <person name="Jiang J.F."/>
            <person name="Wang Q."/>
            <person name="Zhang B."/>
            <person name="Ji P."/>
            <person name="Bell-Sakyi L."/>
            <person name="Cui X.M."/>
            <person name="Yuan T.T."/>
            <person name="Jiang B.G."/>
            <person name="Yang W.F."/>
            <person name="Lam T.T."/>
            <person name="Chang Q.C."/>
            <person name="Ding S.J."/>
            <person name="Wang X.J."/>
            <person name="Zhu J.G."/>
            <person name="Ruan X.D."/>
            <person name="Zhao L."/>
            <person name="Wei J.T."/>
            <person name="Ye R.Z."/>
            <person name="Que T.C."/>
            <person name="Du C.H."/>
            <person name="Zhou Y.H."/>
            <person name="Cheng J.X."/>
            <person name="Dai P.F."/>
            <person name="Guo W.B."/>
            <person name="Han X.H."/>
            <person name="Huang E.J."/>
            <person name="Li L.F."/>
            <person name="Wei W."/>
            <person name="Gao Y.C."/>
            <person name="Liu J.Z."/>
            <person name="Shao H.Z."/>
            <person name="Wang X."/>
            <person name="Wang C.C."/>
            <person name="Yang T.C."/>
            <person name="Huo Q.B."/>
            <person name="Li W."/>
            <person name="Chen H.Y."/>
            <person name="Chen S.E."/>
            <person name="Zhou L.G."/>
            <person name="Ni X.B."/>
            <person name="Tian J.H."/>
            <person name="Sheng Y."/>
            <person name="Liu T."/>
            <person name="Pan Y.S."/>
            <person name="Xia L.Y."/>
            <person name="Li J."/>
            <person name="Zhao F."/>
            <person name="Cao W.C."/>
        </authorList>
    </citation>
    <scope>NUCLEOTIDE SEQUENCE [LARGE SCALE GENOMIC DNA]</scope>
    <source>
        <strain evidence="2">HaeL-2018</strain>
    </source>
</reference>
<dbReference type="GO" id="GO:0008083">
    <property type="term" value="F:growth factor activity"/>
    <property type="evidence" value="ECO:0007669"/>
    <property type="project" value="InterPro"/>
</dbReference>
<organism evidence="2 3">
    <name type="scientific">Haemaphysalis longicornis</name>
    <name type="common">Bush tick</name>
    <dbReference type="NCBI Taxonomy" id="44386"/>
    <lineage>
        <taxon>Eukaryota</taxon>
        <taxon>Metazoa</taxon>
        <taxon>Ecdysozoa</taxon>
        <taxon>Arthropoda</taxon>
        <taxon>Chelicerata</taxon>
        <taxon>Arachnida</taxon>
        <taxon>Acari</taxon>
        <taxon>Parasitiformes</taxon>
        <taxon>Ixodida</taxon>
        <taxon>Ixodoidea</taxon>
        <taxon>Ixodidae</taxon>
        <taxon>Haemaphysalinae</taxon>
        <taxon>Haemaphysalis</taxon>
    </lineage>
</organism>
<dbReference type="PROSITE" id="PS50278">
    <property type="entry name" value="PDGF_2"/>
    <property type="match status" value="1"/>
</dbReference>
<gene>
    <name evidence="2" type="ORF">HPB48_015188</name>
</gene>
<protein>
    <recommendedName>
        <fullName evidence="1">Platelet-derived growth factor (PDGF) family profile domain-containing protein</fullName>
    </recommendedName>
</protein>
<dbReference type="OrthoDB" id="6370328at2759"/>
<dbReference type="InterPro" id="IPR029034">
    <property type="entry name" value="Cystine-knot_cytokine"/>
</dbReference>